<dbReference type="EMBL" id="CAMAPF010000914">
    <property type="protein sequence ID" value="CAH9119435.1"/>
    <property type="molecule type" value="Genomic_DNA"/>
</dbReference>
<evidence type="ECO:0000256" key="1">
    <source>
        <dbReference type="SAM" id="Coils"/>
    </source>
</evidence>
<evidence type="ECO:0000313" key="3">
    <source>
        <dbReference type="Proteomes" id="UP001152523"/>
    </source>
</evidence>
<reference evidence="2" key="1">
    <citation type="submission" date="2022-07" db="EMBL/GenBank/DDBJ databases">
        <authorList>
            <person name="Macas J."/>
            <person name="Novak P."/>
            <person name="Neumann P."/>
        </authorList>
    </citation>
    <scope>NUCLEOTIDE SEQUENCE</scope>
</reference>
<protein>
    <submittedName>
        <fullName evidence="2">Uncharacterized protein</fullName>
    </submittedName>
</protein>
<keyword evidence="1" id="KW-0175">Coiled coil</keyword>
<gene>
    <name evidence="2" type="ORF">CEPIT_LOCUS22677</name>
</gene>
<comment type="caution">
    <text evidence="2">The sequence shown here is derived from an EMBL/GenBank/DDBJ whole genome shotgun (WGS) entry which is preliminary data.</text>
</comment>
<name>A0AAV0E8D5_9ASTE</name>
<dbReference type="Proteomes" id="UP001152523">
    <property type="component" value="Unassembled WGS sequence"/>
</dbReference>
<sequence length="124" mass="14869">MCGRAVTNKDIAKAKETDQSYSMTNHMDAIMNTLKEFEEENKKKNLEIEQMRKEREIEKRIRQVEKIIQYWHWLHVRRNHFQTSSDSTTWGSYSTLKVVWQVFQRLHSINVRSAWRTSVHMGGV</sequence>
<accession>A0AAV0E8D5</accession>
<proteinExistence type="predicted"/>
<evidence type="ECO:0000313" key="2">
    <source>
        <dbReference type="EMBL" id="CAH9119435.1"/>
    </source>
</evidence>
<organism evidence="2 3">
    <name type="scientific">Cuscuta epithymum</name>
    <dbReference type="NCBI Taxonomy" id="186058"/>
    <lineage>
        <taxon>Eukaryota</taxon>
        <taxon>Viridiplantae</taxon>
        <taxon>Streptophyta</taxon>
        <taxon>Embryophyta</taxon>
        <taxon>Tracheophyta</taxon>
        <taxon>Spermatophyta</taxon>
        <taxon>Magnoliopsida</taxon>
        <taxon>eudicotyledons</taxon>
        <taxon>Gunneridae</taxon>
        <taxon>Pentapetalae</taxon>
        <taxon>asterids</taxon>
        <taxon>lamiids</taxon>
        <taxon>Solanales</taxon>
        <taxon>Convolvulaceae</taxon>
        <taxon>Cuscuteae</taxon>
        <taxon>Cuscuta</taxon>
        <taxon>Cuscuta subgen. Cuscuta</taxon>
    </lineage>
</organism>
<dbReference type="AlphaFoldDB" id="A0AAV0E8D5"/>
<keyword evidence="3" id="KW-1185">Reference proteome</keyword>
<feature type="coiled-coil region" evidence="1">
    <location>
        <begin position="27"/>
        <end position="63"/>
    </location>
</feature>